<evidence type="ECO:0000256" key="1">
    <source>
        <dbReference type="SAM" id="MobiDB-lite"/>
    </source>
</evidence>
<sequence length="279" mass="31028">MKDLPRKKSKESLFACFPEFSSDDEQDVSQEILNFCNQNSDVMSNLSIKKNRGIARTQMEEFRSQVVEVLYQIAMIMRKNRDRRKQKPKDEEPAPAAGSAAPVPLLPSHPSLPAAAGAGLAASGLTQYTSMFPAAAATNPSTVTFPARLTTSGTIQQPAPQLNPSNYFADYPVWIYRGEMVIKSFPLRSFLGEGATRSPWTTELGIPQLRRTDLSFARCLDILRAQCGFHPTTEVLKGLIGVVTFTMERVELEDESRWLQALNDGFNGGMYPLYIEGRQ</sequence>
<name>A0A2I2FZN9_9EURO</name>
<organism evidence="2 3">
    <name type="scientific">Aspergillus steynii IBT 23096</name>
    <dbReference type="NCBI Taxonomy" id="1392250"/>
    <lineage>
        <taxon>Eukaryota</taxon>
        <taxon>Fungi</taxon>
        <taxon>Dikarya</taxon>
        <taxon>Ascomycota</taxon>
        <taxon>Pezizomycotina</taxon>
        <taxon>Eurotiomycetes</taxon>
        <taxon>Eurotiomycetidae</taxon>
        <taxon>Eurotiales</taxon>
        <taxon>Aspergillaceae</taxon>
        <taxon>Aspergillus</taxon>
        <taxon>Aspergillus subgen. Circumdati</taxon>
    </lineage>
</organism>
<dbReference type="AlphaFoldDB" id="A0A2I2FZN9"/>
<evidence type="ECO:0000313" key="3">
    <source>
        <dbReference type="Proteomes" id="UP000234275"/>
    </source>
</evidence>
<protein>
    <submittedName>
        <fullName evidence="2">Uncharacterized protein</fullName>
    </submittedName>
</protein>
<evidence type="ECO:0000313" key="2">
    <source>
        <dbReference type="EMBL" id="PLB46093.1"/>
    </source>
</evidence>
<dbReference type="VEuPathDB" id="FungiDB:P170DRAFT_479012"/>
<dbReference type="EMBL" id="MSFO01000007">
    <property type="protein sequence ID" value="PLB46093.1"/>
    <property type="molecule type" value="Genomic_DNA"/>
</dbReference>
<keyword evidence="3" id="KW-1185">Reference proteome</keyword>
<reference evidence="2 3" key="1">
    <citation type="submission" date="2016-12" db="EMBL/GenBank/DDBJ databases">
        <title>The genomes of Aspergillus section Nigri reveals drivers in fungal speciation.</title>
        <authorList>
            <consortium name="DOE Joint Genome Institute"/>
            <person name="Vesth T.C."/>
            <person name="Nybo J."/>
            <person name="Theobald S."/>
            <person name="Brandl J."/>
            <person name="Frisvad J.C."/>
            <person name="Nielsen K.F."/>
            <person name="Lyhne E.K."/>
            <person name="Kogle M.E."/>
            <person name="Kuo A."/>
            <person name="Riley R."/>
            <person name="Clum A."/>
            <person name="Nolan M."/>
            <person name="Lipzen A."/>
            <person name="Salamov A."/>
            <person name="Henrissat B."/>
            <person name="Wiebenga A."/>
            <person name="De Vries R.P."/>
            <person name="Grigoriev I.V."/>
            <person name="Mortensen U.H."/>
            <person name="Andersen M.R."/>
            <person name="Baker S.E."/>
        </authorList>
    </citation>
    <scope>NUCLEOTIDE SEQUENCE [LARGE SCALE GENOMIC DNA]</scope>
    <source>
        <strain evidence="2 3">IBT 23096</strain>
    </source>
</reference>
<feature type="compositionally biased region" description="Low complexity" evidence="1">
    <location>
        <begin position="94"/>
        <end position="105"/>
    </location>
</feature>
<proteinExistence type="predicted"/>
<gene>
    <name evidence="2" type="ORF">P170DRAFT_479012</name>
</gene>
<dbReference type="GeneID" id="36561314"/>
<dbReference type="Proteomes" id="UP000234275">
    <property type="component" value="Unassembled WGS sequence"/>
</dbReference>
<comment type="caution">
    <text evidence="2">The sequence shown here is derived from an EMBL/GenBank/DDBJ whole genome shotgun (WGS) entry which is preliminary data.</text>
</comment>
<feature type="region of interest" description="Disordered" evidence="1">
    <location>
        <begin position="80"/>
        <end position="105"/>
    </location>
</feature>
<dbReference type="RefSeq" id="XP_024701395.1">
    <property type="nucleotide sequence ID" value="XM_024853616.1"/>
</dbReference>
<accession>A0A2I2FZN9</accession>